<evidence type="ECO:0000256" key="1">
    <source>
        <dbReference type="SAM" id="MobiDB-lite"/>
    </source>
</evidence>
<dbReference type="InterPro" id="IPR029501">
    <property type="entry name" value="EndoU_bac"/>
</dbReference>
<protein>
    <submittedName>
        <fullName evidence="3">WXG100 family type VII secretion target</fullName>
    </submittedName>
</protein>
<feature type="domain" description="Bacterial EndoU nuclease" evidence="2">
    <location>
        <begin position="478"/>
        <end position="541"/>
    </location>
</feature>
<evidence type="ECO:0000259" key="2">
    <source>
        <dbReference type="Pfam" id="PF14436"/>
    </source>
</evidence>
<organism evidence="3 4">
    <name type="scientific">Amycolatopsis arida</name>
    <dbReference type="NCBI Taxonomy" id="587909"/>
    <lineage>
        <taxon>Bacteria</taxon>
        <taxon>Bacillati</taxon>
        <taxon>Actinomycetota</taxon>
        <taxon>Actinomycetes</taxon>
        <taxon>Pseudonocardiales</taxon>
        <taxon>Pseudonocardiaceae</taxon>
        <taxon>Amycolatopsis</taxon>
    </lineage>
</organism>
<dbReference type="Pfam" id="PF06013">
    <property type="entry name" value="WXG100"/>
    <property type="match status" value="1"/>
</dbReference>
<gene>
    <name evidence="3" type="ORF">SAMN05421810_103471</name>
</gene>
<dbReference type="InterPro" id="IPR010310">
    <property type="entry name" value="T7SS_ESAT-6-like"/>
</dbReference>
<dbReference type="GO" id="GO:0004519">
    <property type="term" value="F:endonuclease activity"/>
    <property type="evidence" value="ECO:0007669"/>
    <property type="project" value="InterPro"/>
</dbReference>
<evidence type="ECO:0000313" key="3">
    <source>
        <dbReference type="EMBL" id="SFP80571.1"/>
    </source>
</evidence>
<proteinExistence type="predicted"/>
<dbReference type="SUPFAM" id="SSF140453">
    <property type="entry name" value="EsxAB dimer-like"/>
    <property type="match status" value="1"/>
</dbReference>
<accession>A0A1I5TCM3</accession>
<dbReference type="AlphaFoldDB" id="A0A1I5TCM3"/>
<dbReference type="Gene3D" id="1.10.287.1060">
    <property type="entry name" value="ESAT-6-like"/>
    <property type="match status" value="1"/>
</dbReference>
<dbReference type="RefSeq" id="WP_166677665.1">
    <property type="nucleotide sequence ID" value="NZ_FOWW01000003.1"/>
</dbReference>
<name>A0A1I5TCM3_9PSEU</name>
<dbReference type="EMBL" id="FOWW01000003">
    <property type="protein sequence ID" value="SFP80571.1"/>
    <property type="molecule type" value="Genomic_DNA"/>
</dbReference>
<dbReference type="Proteomes" id="UP000198727">
    <property type="component" value="Unassembled WGS sequence"/>
</dbReference>
<dbReference type="Pfam" id="PF14436">
    <property type="entry name" value="EndoU_bacteria"/>
    <property type="match status" value="1"/>
</dbReference>
<keyword evidence="4" id="KW-1185">Reference proteome</keyword>
<evidence type="ECO:0000313" key="4">
    <source>
        <dbReference type="Proteomes" id="UP000198727"/>
    </source>
</evidence>
<dbReference type="STRING" id="587909.SAMN05421810_103471"/>
<feature type="region of interest" description="Disordered" evidence="1">
    <location>
        <begin position="468"/>
        <end position="490"/>
    </location>
</feature>
<dbReference type="InterPro" id="IPR036689">
    <property type="entry name" value="ESAT-6-like_sf"/>
</dbReference>
<sequence length="551" mass="58641">MAFIKVSFGALREQHDALGGVGGVWDELLVQLDEAVAPLRATWDGEASQAYEQRRAEWLSAADELRDVLRQVRQRSTTIQDNYGRAAGSAVRLWGGGGAVGGSDAGDFEIALDDVRLTVREIADIQARLLDAVEVASAELRGITGMAGPDSCLARWRDGYDVCRGPVADAVAEVVSVLGDVSMALKDTGNTFAEAEEASGGGPVDRIPFPGVKVDYVLTWPPTTGGPGKEAVVPDEVTRYWPNAWEERLHAAADTWSALARALADANTAATQDVLAMVDNNSGAVFSVIRDYWSGLCSGDICAQDAPFDRTYAAVQAMSSACRSLAMAIEWQRARVEDAVALAGAVLESIEPFTAVLDTFLTRGLSRTAAVVAAALAVGLDVLPDDRYLTRIEEAVELLPSRHLDALGRFTASGGPGGSEATTLSEVKDVVGGELAGKWNQVHGPHPRPDQIHIPPERVTHILDGDKTGGGHRAGSNNKKSHFPAGWTDETTISKIESVARNPDSIEPNHHGRWKATGTRDGVLIEVIVNPDGTIRTAWPVSGPGVRPQVK</sequence>
<reference evidence="4" key="1">
    <citation type="submission" date="2016-10" db="EMBL/GenBank/DDBJ databases">
        <authorList>
            <person name="Varghese N."/>
            <person name="Submissions S."/>
        </authorList>
    </citation>
    <scope>NUCLEOTIDE SEQUENCE [LARGE SCALE GENOMIC DNA]</scope>
    <source>
        <strain evidence="4">CGMCC 4.5579</strain>
    </source>
</reference>